<accession>A0ACC1QP68</accession>
<protein>
    <submittedName>
        <fullName evidence="1">Uncharacterized protein</fullName>
    </submittedName>
</protein>
<keyword evidence="2" id="KW-1185">Reference proteome</keyword>
<reference evidence="1" key="1">
    <citation type="submission" date="2022-07" db="EMBL/GenBank/DDBJ databases">
        <title>Genome Sequence of Lecanicillium saksenae.</title>
        <authorList>
            <person name="Buettner E."/>
        </authorList>
    </citation>
    <scope>NUCLEOTIDE SEQUENCE</scope>
    <source>
        <strain evidence="1">VT-O1</strain>
    </source>
</reference>
<evidence type="ECO:0000313" key="2">
    <source>
        <dbReference type="Proteomes" id="UP001148737"/>
    </source>
</evidence>
<sequence length="131" mass="14327">MAPRPPPPENRTLPPSSSVSVTQRIVQEPSRSTKTEPVRDDTDAKSADKGVAISRDQISVVLSKPSKIQPAARDDSHSVALLKWDRDVPPPPNKKKKLLAQSAEQPEEKLKKKKSKKKGKGDELSSLFGSL</sequence>
<proteinExistence type="predicted"/>
<evidence type="ECO:0000313" key="1">
    <source>
        <dbReference type="EMBL" id="KAJ3482979.1"/>
    </source>
</evidence>
<dbReference type="EMBL" id="JANAKD010001133">
    <property type="protein sequence ID" value="KAJ3482979.1"/>
    <property type="molecule type" value="Genomic_DNA"/>
</dbReference>
<gene>
    <name evidence="1" type="ORF">NLG97_g7425</name>
</gene>
<name>A0ACC1QP68_9HYPO</name>
<organism evidence="1 2">
    <name type="scientific">Lecanicillium saksenae</name>
    <dbReference type="NCBI Taxonomy" id="468837"/>
    <lineage>
        <taxon>Eukaryota</taxon>
        <taxon>Fungi</taxon>
        <taxon>Dikarya</taxon>
        <taxon>Ascomycota</taxon>
        <taxon>Pezizomycotina</taxon>
        <taxon>Sordariomycetes</taxon>
        <taxon>Hypocreomycetidae</taxon>
        <taxon>Hypocreales</taxon>
        <taxon>Cordycipitaceae</taxon>
        <taxon>Lecanicillium</taxon>
    </lineage>
</organism>
<dbReference type="Proteomes" id="UP001148737">
    <property type="component" value="Unassembled WGS sequence"/>
</dbReference>
<comment type="caution">
    <text evidence="1">The sequence shown here is derived from an EMBL/GenBank/DDBJ whole genome shotgun (WGS) entry which is preliminary data.</text>
</comment>